<dbReference type="InterPro" id="IPR023333">
    <property type="entry name" value="Proteasome_suB-type"/>
</dbReference>
<dbReference type="GO" id="GO:0005737">
    <property type="term" value="C:cytoplasm"/>
    <property type="evidence" value="ECO:0007669"/>
    <property type="project" value="TreeGrafter"/>
</dbReference>
<dbReference type="PANTHER" id="PTHR32194:SF2">
    <property type="entry name" value="PROTEASOME SUBUNIT BETA TYPE-1"/>
    <property type="match status" value="1"/>
</dbReference>
<dbReference type="CDD" id="cd03757">
    <property type="entry name" value="proteasome_beta_type_1"/>
    <property type="match status" value="1"/>
</dbReference>
<keyword evidence="6" id="KW-1185">Reference proteome</keyword>
<proteinExistence type="predicted"/>
<dbReference type="SUPFAM" id="SSF56235">
    <property type="entry name" value="N-terminal nucleophile aminohydrolases (Ntn hydrolases)"/>
    <property type="match status" value="1"/>
</dbReference>
<keyword evidence="3" id="KW-0647">Proteasome</keyword>
<name>A0AAD9Z013_9LECA</name>
<dbReference type="FunFam" id="3.60.20.10:FF:000027">
    <property type="entry name" value="Proteasome subunit beta type-6"/>
    <property type="match status" value="1"/>
</dbReference>
<dbReference type="AlphaFoldDB" id="A0AAD9Z013"/>
<dbReference type="Pfam" id="PF00227">
    <property type="entry name" value="Proteasome"/>
    <property type="match status" value="1"/>
</dbReference>
<evidence type="ECO:0000313" key="5">
    <source>
        <dbReference type="EMBL" id="KAK3169199.1"/>
    </source>
</evidence>
<evidence type="ECO:0000256" key="2">
    <source>
        <dbReference type="ARBA" id="ARBA00022490"/>
    </source>
</evidence>
<evidence type="ECO:0000256" key="1">
    <source>
        <dbReference type="ARBA" id="ARBA00004123"/>
    </source>
</evidence>
<sequence length="258" mass="28140">MTQNYLSLGSSVSLPSSKPEAYSEILSGMKEHSFYPYTDNGGSILGISGSDFAVLAGDTRSTSGYSINSRSEPKVFRVGDDGCIALSVVGFAADGKALAEKLETTCNMYKYRHGKTISLTACAHRLSTMLYEKRFFPYQVQAILMGLDEDGRGTLYSYDPAGSYKKDQCRAVGAAASLMMPFLDNQVQFNNQHLPGSGKGAALKEKPKEDMSKDAVMDLVKDAFCNATERHIEVGDGLQMMLVSRDGIEETFIPLKRD</sequence>
<dbReference type="PROSITE" id="PS51476">
    <property type="entry name" value="PROTEASOME_BETA_2"/>
    <property type="match status" value="1"/>
</dbReference>
<comment type="caution">
    <text evidence="5">The sequence shown here is derived from an EMBL/GenBank/DDBJ whole genome shotgun (WGS) entry which is preliminary data.</text>
</comment>
<evidence type="ECO:0000256" key="3">
    <source>
        <dbReference type="ARBA" id="ARBA00022942"/>
    </source>
</evidence>
<dbReference type="InterPro" id="IPR001353">
    <property type="entry name" value="Proteasome_sua/b"/>
</dbReference>
<protein>
    <submittedName>
        <fullName evidence="5">Uncharacterized protein</fullName>
    </submittedName>
</protein>
<comment type="subcellular location">
    <subcellularLocation>
        <location evidence="1">Nucleus</location>
    </subcellularLocation>
</comment>
<dbReference type="GO" id="GO:0005634">
    <property type="term" value="C:nucleus"/>
    <property type="evidence" value="ECO:0007669"/>
    <property type="project" value="UniProtKB-SubCell"/>
</dbReference>
<dbReference type="InterPro" id="IPR029055">
    <property type="entry name" value="Ntn_hydrolases_N"/>
</dbReference>
<dbReference type="GO" id="GO:0005839">
    <property type="term" value="C:proteasome core complex"/>
    <property type="evidence" value="ECO:0007669"/>
    <property type="project" value="InterPro"/>
</dbReference>
<dbReference type="Proteomes" id="UP001276659">
    <property type="component" value="Unassembled WGS sequence"/>
</dbReference>
<dbReference type="Gene3D" id="3.60.20.10">
    <property type="entry name" value="Glutamine Phosphoribosylpyrophosphate, subunit 1, domain 1"/>
    <property type="match status" value="1"/>
</dbReference>
<evidence type="ECO:0000256" key="4">
    <source>
        <dbReference type="ARBA" id="ARBA00023242"/>
    </source>
</evidence>
<keyword evidence="4" id="KW-0539">Nucleus</keyword>
<evidence type="ECO:0000313" key="6">
    <source>
        <dbReference type="Proteomes" id="UP001276659"/>
    </source>
</evidence>
<reference evidence="5" key="1">
    <citation type="submission" date="2022-11" db="EMBL/GenBank/DDBJ databases">
        <title>Chromosomal genome sequence assembly and mating type (MAT) locus characterization of the leprose asexual lichenized fungus Lepraria neglecta (Nyl.) Erichsen.</title>
        <authorList>
            <person name="Allen J.L."/>
            <person name="Pfeffer B."/>
        </authorList>
    </citation>
    <scope>NUCLEOTIDE SEQUENCE</scope>
    <source>
        <strain evidence="5">Allen 5258</strain>
    </source>
</reference>
<dbReference type="GO" id="GO:0051603">
    <property type="term" value="P:proteolysis involved in protein catabolic process"/>
    <property type="evidence" value="ECO:0007669"/>
    <property type="project" value="InterPro"/>
</dbReference>
<gene>
    <name evidence="5" type="ORF">OEA41_008582</name>
</gene>
<organism evidence="5 6">
    <name type="scientific">Lepraria neglecta</name>
    <dbReference type="NCBI Taxonomy" id="209136"/>
    <lineage>
        <taxon>Eukaryota</taxon>
        <taxon>Fungi</taxon>
        <taxon>Dikarya</taxon>
        <taxon>Ascomycota</taxon>
        <taxon>Pezizomycotina</taxon>
        <taxon>Lecanoromycetes</taxon>
        <taxon>OSLEUM clade</taxon>
        <taxon>Lecanoromycetidae</taxon>
        <taxon>Lecanorales</taxon>
        <taxon>Lecanorineae</taxon>
        <taxon>Stereocaulaceae</taxon>
        <taxon>Lepraria</taxon>
    </lineage>
</organism>
<dbReference type="PANTHER" id="PTHR32194">
    <property type="entry name" value="METALLOPROTEASE TLDD"/>
    <property type="match status" value="1"/>
</dbReference>
<accession>A0AAD9Z013</accession>
<dbReference type="EMBL" id="JASNWA010000009">
    <property type="protein sequence ID" value="KAK3169199.1"/>
    <property type="molecule type" value="Genomic_DNA"/>
</dbReference>
<keyword evidence="2" id="KW-0963">Cytoplasm</keyword>